<dbReference type="Proteomes" id="UP000078272">
    <property type="component" value="Unassembled WGS sequence"/>
</dbReference>
<accession>A0A175R0Y6</accession>
<sequence length="865" mass="87924">MIAIGDGGNNVVMGGASDDTISIGSGSGNIAFGDFGVTLAPNGTAADAVGRHADAPGNGRDTITIVGGRNVVMGGGEADRIDVGSSDNVIFGDAGALTREAVSLRVLRAETADEASGGNDVIAIGDGGNNVVMGGASDDTISIGSGSGNIAFGDFGVTTAPNGTTPDAVGRHAGMAQNGADNITIAGQSNVAMGGGGGDRIAISGGDNVVFGDAGALTRAAGARSILKAETAEEMDGGSDRIDVGDGGLNVVMGGAADDILNIAGGIIVALGDFGVRVAPNGSSPDTAARHGDLAANGRDTITIASGSAIAMGGGDDDAIRFAGQDAVIFGDVGEVTRAPDRRLVMTQTVEEAIGGNDRIEILNGDTIVLGGQGADAITAYAGRNTILGDLGAVWAPDGAREDVVGRNSQIGGGDHLSLLGGVNVVMGEAGDDLIEIEKGENFVFGDTGAVVRDPTTLRPLAMRSTEIWLGGDDRIAASNGENYLIGGIGRDRIDGGAGADDILGDNGAIRFNRANIAVEMTSTHFDAGGDDTITGGNGRNVMIGGTGSDILLGGADRDQIIGDQGRVEWLPNGFFSYITTLNETPLLPAHDVLIGGGGNDNLLGGKDADDLSGGEGSDILIGDDGRIWFRNDQEIAAETLNQFAYGPDRLDGGPGRDFLFGGGRKGNVFIADPLEDLIFNTVGHIDLDANRVATWSLPFFLGDPNASSVGQWFRGTSHMSWGGSRYSSLLQSDGFTDSFQDRRTSQEADPLAVPRSPALFDPQEGAGSSETDGKPTSVLDLLGLGKRALDTILQNDEDGRAGSAGDPAGSLAHMAEAHAPSRRFLFDAATGAWTEETPAEDIEGPRLEGFATPLLDMRMQGQAA</sequence>
<dbReference type="InterPro" id="IPR050557">
    <property type="entry name" value="RTX_toxin/Mannuronan_C5-epim"/>
</dbReference>
<evidence type="ECO:0000256" key="2">
    <source>
        <dbReference type="ARBA" id="ARBA00022525"/>
    </source>
</evidence>
<dbReference type="PRINTS" id="PR00313">
    <property type="entry name" value="CABNDNGRPT"/>
</dbReference>
<gene>
    <name evidence="4" type="ORF">NS226_22615</name>
</gene>
<name>A0A175R0Y6_9HYPH</name>
<dbReference type="PANTHER" id="PTHR38340">
    <property type="entry name" value="S-LAYER PROTEIN"/>
    <property type="match status" value="1"/>
</dbReference>
<dbReference type="PANTHER" id="PTHR38340:SF1">
    <property type="entry name" value="S-LAYER PROTEIN"/>
    <property type="match status" value="1"/>
</dbReference>
<evidence type="ECO:0000256" key="3">
    <source>
        <dbReference type="SAM" id="MobiDB-lite"/>
    </source>
</evidence>
<dbReference type="EMBL" id="LDPZ01000083">
    <property type="protein sequence ID" value="KTQ81466.1"/>
    <property type="molecule type" value="Genomic_DNA"/>
</dbReference>
<dbReference type="Pfam" id="PF00353">
    <property type="entry name" value="HemolysinCabind"/>
    <property type="match status" value="8"/>
</dbReference>
<proteinExistence type="predicted"/>
<organism evidence="4 5">
    <name type="scientific">Aureimonas ureilytica</name>
    <dbReference type="NCBI Taxonomy" id="401562"/>
    <lineage>
        <taxon>Bacteria</taxon>
        <taxon>Pseudomonadati</taxon>
        <taxon>Pseudomonadota</taxon>
        <taxon>Alphaproteobacteria</taxon>
        <taxon>Hyphomicrobiales</taxon>
        <taxon>Aurantimonadaceae</taxon>
        <taxon>Aureimonas</taxon>
    </lineage>
</organism>
<keyword evidence="2" id="KW-0964">Secreted</keyword>
<dbReference type="PATRIC" id="fig|401562.3.peg.5037"/>
<dbReference type="GO" id="GO:0005509">
    <property type="term" value="F:calcium ion binding"/>
    <property type="evidence" value="ECO:0007669"/>
    <property type="project" value="InterPro"/>
</dbReference>
<dbReference type="SUPFAM" id="SSF51120">
    <property type="entry name" value="beta-Roll"/>
    <property type="match status" value="2"/>
</dbReference>
<evidence type="ECO:0008006" key="6">
    <source>
        <dbReference type="Google" id="ProtNLM"/>
    </source>
</evidence>
<dbReference type="PROSITE" id="PS00330">
    <property type="entry name" value="HEMOLYSIN_CALCIUM"/>
    <property type="match status" value="1"/>
</dbReference>
<dbReference type="AlphaFoldDB" id="A0A175R0Y6"/>
<reference evidence="4 5" key="1">
    <citation type="journal article" date="2016" name="Front. Microbiol.">
        <title>Genomic Resource of Rice Seed Associated Bacteria.</title>
        <authorList>
            <person name="Midha S."/>
            <person name="Bansal K."/>
            <person name="Sharma S."/>
            <person name="Kumar N."/>
            <person name="Patil P.P."/>
            <person name="Chaudhry V."/>
            <person name="Patil P.B."/>
        </authorList>
    </citation>
    <scope>NUCLEOTIDE SEQUENCE [LARGE SCALE GENOMIC DNA]</scope>
    <source>
        <strain evidence="4 5">NS226</strain>
    </source>
</reference>
<dbReference type="InterPro" id="IPR001343">
    <property type="entry name" value="Hemolysn_Ca-bd"/>
</dbReference>
<dbReference type="Gene3D" id="2.150.10.10">
    <property type="entry name" value="Serralysin-like metalloprotease, C-terminal"/>
    <property type="match status" value="2"/>
</dbReference>
<evidence type="ECO:0000313" key="5">
    <source>
        <dbReference type="Proteomes" id="UP000078272"/>
    </source>
</evidence>
<comment type="caution">
    <text evidence="4">The sequence shown here is derived from an EMBL/GenBank/DDBJ whole genome shotgun (WGS) entry which is preliminary data.</text>
</comment>
<feature type="region of interest" description="Disordered" evidence="3">
    <location>
        <begin position="742"/>
        <end position="778"/>
    </location>
</feature>
<evidence type="ECO:0000313" key="4">
    <source>
        <dbReference type="EMBL" id="KTQ81466.1"/>
    </source>
</evidence>
<protein>
    <recommendedName>
        <fullName evidence="6">Calcium-binding protein</fullName>
    </recommendedName>
</protein>
<dbReference type="GO" id="GO:0005576">
    <property type="term" value="C:extracellular region"/>
    <property type="evidence" value="ECO:0007669"/>
    <property type="project" value="UniProtKB-SubCell"/>
</dbReference>
<comment type="subcellular location">
    <subcellularLocation>
        <location evidence="1">Secreted</location>
    </subcellularLocation>
</comment>
<dbReference type="RefSeq" id="WP_058636875.1">
    <property type="nucleotide sequence ID" value="NZ_LDPZ01000083.1"/>
</dbReference>
<dbReference type="InterPro" id="IPR018511">
    <property type="entry name" value="Hemolysin-typ_Ca-bd_CS"/>
</dbReference>
<evidence type="ECO:0000256" key="1">
    <source>
        <dbReference type="ARBA" id="ARBA00004613"/>
    </source>
</evidence>
<dbReference type="InterPro" id="IPR011049">
    <property type="entry name" value="Serralysin-like_metalloprot_C"/>
</dbReference>
<dbReference type="OrthoDB" id="475207at2"/>